<proteinExistence type="predicted"/>
<dbReference type="EMBL" id="LT598469">
    <property type="protein sequence ID" value="SCV01781.1"/>
    <property type="molecule type" value="Genomic_DNA"/>
</dbReference>
<dbReference type="GO" id="GO:0006360">
    <property type="term" value="P:transcription by RNA polymerase I"/>
    <property type="evidence" value="ECO:0007669"/>
    <property type="project" value="InterPro"/>
</dbReference>
<reference evidence="2 3" key="1">
    <citation type="submission" date="2016-03" db="EMBL/GenBank/DDBJ databases">
        <authorList>
            <person name="Devillers H."/>
        </authorList>
    </citation>
    <scope>NUCLEOTIDE SEQUENCE [LARGE SCALE GENOMIC DNA]</scope>
    <source>
        <strain evidence="2">CBS 11717</strain>
    </source>
</reference>
<dbReference type="AlphaFoldDB" id="A0A1G4KBU8"/>
<dbReference type="InterPro" id="IPR013240">
    <property type="entry name" value="DNA-dir_RNA_pol1_su_RPA34"/>
</dbReference>
<dbReference type="STRING" id="1230905.A0A1G4KBU8"/>
<evidence type="ECO:0000256" key="1">
    <source>
        <dbReference type="SAM" id="MobiDB-lite"/>
    </source>
</evidence>
<dbReference type="Proteomes" id="UP000191024">
    <property type="component" value="Chromosome G"/>
</dbReference>
<dbReference type="OrthoDB" id="4089784at2759"/>
<feature type="region of interest" description="Disordered" evidence="1">
    <location>
        <begin position="108"/>
        <end position="164"/>
    </location>
</feature>
<dbReference type="InterPro" id="IPR053263">
    <property type="entry name" value="Euk_RPA34_RNAP_subunit"/>
</dbReference>
<sequence>MVKESKADGSHDYKRCKELGQFDAGDKEIWLIKAPKNVKIGKLKSLPVDFAGSGHAIFELGDKRFEVKQEIDGDFSDLALLVPKNAESLVKGSDVSRVFSINESVELRASPKVKRSAEEHTQGDNDVALNTDKPAKKHKKDKKKDKKHDKKDKKEKKHKHKSKE</sequence>
<feature type="compositionally biased region" description="Basic residues" evidence="1">
    <location>
        <begin position="135"/>
        <end position="164"/>
    </location>
</feature>
<organism evidence="2 3">
    <name type="scientific">Lachancea mirantina</name>
    <dbReference type="NCBI Taxonomy" id="1230905"/>
    <lineage>
        <taxon>Eukaryota</taxon>
        <taxon>Fungi</taxon>
        <taxon>Dikarya</taxon>
        <taxon>Ascomycota</taxon>
        <taxon>Saccharomycotina</taxon>
        <taxon>Saccharomycetes</taxon>
        <taxon>Saccharomycetales</taxon>
        <taxon>Saccharomycetaceae</taxon>
        <taxon>Lachancea</taxon>
    </lineage>
</organism>
<dbReference type="Pfam" id="PF08208">
    <property type="entry name" value="RNA_polI_A34"/>
    <property type="match status" value="1"/>
</dbReference>
<dbReference type="PANTHER" id="PTHR28155:SF1">
    <property type="entry name" value="DNA-DIRECTED RNA POLYMERASE I SUBUNIT RPA34.5-DOMAIN-CONTAINING PROTEIN"/>
    <property type="match status" value="1"/>
</dbReference>
<keyword evidence="3" id="KW-1185">Reference proteome</keyword>
<evidence type="ECO:0000313" key="3">
    <source>
        <dbReference type="Proteomes" id="UP000191024"/>
    </source>
</evidence>
<protein>
    <submittedName>
        <fullName evidence="2">LAMI_0G13696g1_1</fullName>
    </submittedName>
</protein>
<evidence type="ECO:0000313" key="2">
    <source>
        <dbReference type="EMBL" id="SCV01781.1"/>
    </source>
</evidence>
<name>A0A1G4KBU8_9SACH</name>
<accession>A0A1G4KBU8</accession>
<dbReference type="Gene3D" id="6.20.250.70">
    <property type="match status" value="1"/>
</dbReference>
<dbReference type="PANTHER" id="PTHR28155">
    <property type="entry name" value="ACR243WP"/>
    <property type="match status" value="1"/>
</dbReference>
<gene>
    <name evidence="2" type="ORF">LAMI_0G13696G</name>
</gene>